<dbReference type="AlphaFoldDB" id="A0A284S2T1"/>
<evidence type="ECO:0000313" key="1">
    <source>
        <dbReference type="EMBL" id="SJL15305.1"/>
    </source>
</evidence>
<evidence type="ECO:0000313" key="2">
    <source>
        <dbReference type="Proteomes" id="UP000219338"/>
    </source>
</evidence>
<name>A0A284S2T1_ARMOS</name>
<protein>
    <submittedName>
        <fullName evidence="1">Uncharacterized protein</fullName>
    </submittedName>
</protein>
<dbReference type="Proteomes" id="UP000219338">
    <property type="component" value="Unassembled WGS sequence"/>
</dbReference>
<dbReference type="EMBL" id="FUEG01000028">
    <property type="protein sequence ID" value="SJL15305.1"/>
    <property type="molecule type" value="Genomic_DNA"/>
</dbReference>
<organism evidence="1 2">
    <name type="scientific">Armillaria ostoyae</name>
    <name type="common">Armillaria root rot fungus</name>
    <dbReference type="NCBI Taxonomy" id="47428"/>
    <lineage>
        <taxon>Eukaryota</taxon>
        <taxon>Fungi</taxon>
        <taxon>Dikarya</taxon>
        <taxon>Basidiomycota</taxon>
        <taxon>Agaricomycotina</taxon>
        <taxon>Agaricomycetes</taxon>
        <taxon>Agaricomycetidae</taxon>
        <taxon>Agaricales</taxon>
        <taxon>Marasmiineae</taxon>
        <taxon>Physalacriaceae</taxon>
        <taxon>Armillaria</taxon>
    </lineage>
</organism>
<keyword evidence="2" id="KW-1185">Reference proteome</keyword>
<accession>A0A284S2T1</accession>
<sequence>MLSRRLNMRDDNSRWKPEFCCQIHDRGPCAACPGRLFCEEIVFSAARMRMSWRATNGRGRVLNAAAQMASTPFDGKRSSLAYGSTCA</sequence>
<reference evidence="2" key="1">
    <citation type="journal article" date="2017" name="Nat. Ecol. Evol.">
        <title>Genome expansion and lineage-specific genetic innovations in the forest pathogenic fungi Armillaria.</title>
        <authorList>
            <person name="Sipos G."/>
            <person name="Prasanna A.N."/>
            <person name="Walter M.C."/>
            <person name="O'Connor E."/>
            <person name="Balint B."/>
            <person name="Krizsan K."/>
            <person name="Kiss B."/>
            <person name="Hess J."/>
            <person name="Varga T."/>
            <person name="Slot J."/>
            <person name="Riley R."/>
            <person name="Boka B."/>
            <person name="Rigling D."/>
            <person name="Barry K."/>
            <person name="Lee J."/>
            <person name="Mihaltcheva S."/>
            <person name="LaButti K."/>
            <person name="Lipzen A."/>
            <person name="Waldron R."/>
            <person name="Moloney N.M."/>
            <person name="Sperisen C."/>
            <person name="Kredics L."/>
            <person name="Vagvoelgyi C."/>
            <person name="Patrignani A."/>
            <person name="Fitzpatrick D."/>
            <person name="Nagy I."/>
            <person name="Doyle S."/>
            <person name="Anderson J.B."/>
            <person name="Grigoriev I.V."/>
            <person name="Gueldener U."/>
            <person name="Muensterkoetter M."/>
            <person name="Nagy L.G."/>
        </authorList>
    </citation>
    <scope>NUCLEOTIDE SEQUENCE [LARGE SCALE GENOMIC DNA]</scope>
    <source>
        <strain evidence="2">C18/9</strain>
    </source>
</reference>
<gene>
    <name evidence="1" type="ORF">ARMOST_18798</name>
</gene>
<proteinExistence type="predicted"/>